<dbReference type="Gene3D" id="1.20.1600.10">
    <property type="entry name" value="Outer membrane efflux proteins (OEP)"/>
    <property type="match status" value="1"/>
</dbReference>
<evidence type="ECO:0000256" key="1">
    <source>
        <dbReference type="ARBA" id="ARBA00007613"/>
    </source>
</evidence>
<comment type="similarity">
    <text evidence="1 2">Belongs to the outer membrane factor (OMF) (TC 1.B.17) family.</text>
</comment>
<dbReference type="NCBIfam" id="TIGR01845">
    <property type="entry name" value="outer_NodT"/>
    <property type="match status" value="1"/>
</dbReference>
<keyword evidence="2" id="KW-0449">Lipoprotein</keyword>
<dbReference type="RefSeq" id="WP_354445354.1">
    <property type="nucleotide sequence ID" value="NZ_JBEPSH010000006.1"/>
</dbReference>
<dbReference type="InterPro" id="IPR003423">
    <property type="entry name" value="OMP_efflux"/>
</dbReference>
<dbReference type="Gene3D" id="2.20.200.10">
    <property type="entry name" value="Outer membrane efflux proteins (OEP)"/>
    <property type="match status" value="1"/>
</dbReference>
<sequence>MTFSRSALSLAVLGIFTALLAGCASPRPATPAPLAELVPAAWQAPLPHGGRLQALKDWWQEREDPALSALVEAALADSPTLAAAQARVEQARAQTASNQAALMPRLDLGANASRGNSQSVGSVSSGSAPPVVTSMQVGLQAGWEIDLFGRQRSLLEAAERRQEGADALAHLARVSLVADVANAYYGLRLCQSLLTTAENDTASRAETARLAVISRDAGFTAPATAALAEASAADGRARTLAQRTACDVQVKQLVTLTGLDEPRLRSQVALSAMQPGQNATNFSVSSIPAEALRQRPDLWAAEREVLAARAEVGSAEAARLPSLSLGGSISRLQLQAMGTSGGLGVWSIGPLALNLPLFDGGRIAAGTQAARARYDEATANYRAKLRQAVQEVETALVQGADAEARKTDAQAAVAGYQQSFDATQALYRQGMTNLVQLEEARRNLLGAQTALENLRRDQQAAWVALYRAAGGGWQAP</sequence>
<dbReference type="Proteomes" id="UP001549320">
    <property type="component" value="Unassembled WGS sequence"/>
</dbReference>
<dbReference type="InterPro" id="IPR010131">
    <property type="entry name" value="MdtP/NodT-like"/>
</dbReference>
<dbReference type="PANTHER" id="PTHR30203:SF29">
    <property type="entry name" value="PROTEIN CYAE"/>
    <property type="match status" value="1"/>
</dbReference>
<dbReference type="SUPFAM" id="SSF56954">
    <property type="entry name" value="Outer membrane efflux proteins (OEP)"/>
    <property type="match status" value="1"/>
</dbReference>
<keyword evidence="4" id="KW-1185">Reference proteome</keyword>
<keyword evidence="2" id="KW-0564">Palmitate</keyword>
<name>A0ABV2QB51_9BURK</name>
<gene>
    <name evidence="3" type="ORF">ABIE13_003383</name>
</gene>
<dbReference type="PROSITE" id="PS51257">
    <property type="entry name" value="PROKAR_LIPOPROTEIN"/>
    <property type="match status" value="1"/>
</dbReference>
<evidence type="ECO:0000256" key="2">
    <source>
        <dbReference type="RuleBase" id="RU362097"/>
    </source>
</evidence>
<keyword evidence="2" id="KW-0732">Signal</keyword>
<organism evidence="3 4">
    <name type="scientific">Ottowia thiooxydans</name>
    <dbReference type="NCBI Taxonomy" id="219182"/>
    <lineage>
        <taxon>Bacteria</taxon>
        <taxon>Pseudomonadati</taxon>
        <taxon>Pseudomonadota</taxon>
        <taxon>Betaproteobacteria</taxon>
        <taxon>Burkholderiales</taxon>
        <taxon>Comamonadaceae</taxon>
        <taxon>Ottowia</taxon>
    </lineage>
</organism>
<keyword evidence="2" id="KW-1134">Transmembrane beta strand</keyword>
<dbReference type="PANTHER" id="PTHR30203">
    <property type="entry name" value="OUTER MEMBRANE CATION EFFLUX PROTEIN"/>
    <property type="match status" value="1"/>
</dbReference>
<feature type="chain" id="PRO_5045010098" evidence="2">
    <location>
        <begin position="22"/>
        <end position="476"/>
    </location>
</feature>
<feature type="signal peptide" evidence="2">
    <location>
        <begin position="1"/>
        <end position="21"/>
    </location>
</feature>
<evidence type="ECO:0000313" key="3">
    <source>
        <dbReference type="EMBL" id="MET4578267.1"/>
    </source>
</evidence>
<evidence type="ECO:0000313" key="4">
    <source>
        <dbReference type="Proteomes" id="UP001549320"/>
    </source>
</evidence>
<dbReference type="EMBL" id="JBEPSH010000006">
    <property type="protein sequence ID" value="MET4578267.1"/>
    <property type="molecule type" value="Genomic_DNA"/>
</dbReference>
<dbReference type="Pfam" id="PF02321">
    <property type="entry name" value="OEP"/>
    <property type="match status" value="2"/>
</dbReference>
<keyword evidence="2" id="KW-0472">Membrane</keyword>
<comment type="subcellular location">
    <subcellularLocation>
        <location evidence="2">Cell membrane</location>
        <topology evidence="2">Lipid-anchor</topology>
    </subcellularLocation>
</comment>
<protein>
    <submittedName>
        <fullName evidence="3">Multidrug efflux system outer membrane protein</fullName>
    </submittedName>
</protein>
<keyword evidence="2" id="KW-0812">Transmembrane</keyword>
<comment type="caution">
    <text evidence="3">The sequence shown here is derived from an EMBL/GenBank/DDBJ whole genome shotgun (WGS) entry which is preliminary data.</text>
</comment>
<reference evidence="3 4" key="1">
    <citation type="submission" date="2024-06" db="EMBL/GenBank/DDBJ databases">
        <title>Sorghum-associated microbial communities from plants grown in Nebraska, USA.</title>
        <authorList>
            <person name="Schachtman D."/>
        </authorList>
    </citation>
    <scope>NUCLEOTIDE SEQUENCE [LARGE SCALE GENOMIC DNA]</scope>
    <source>
        <strain evidence="3 4">2709</strain>
    </source>
</reference>
<accession>A0ABV2QB51</accession>
<proteinExistence type="inferred from homology"/>